<protein>
    <recommendedName>
        <fullName evidence="1">ApeI dehydratase-like domain-containing protein</fullName>
    </recommendedName>
</protein>
<feature type="domain" description="ApeI dehydratase-like" evidence="1">
    <location>
        <begin position="2"/>
        <end position="55"/>
    </location>
</feature>
<dbReference type="GO" id="GO:0016829">
    <property type="term" value="F:lyase activity"/>
    <property type="evidence" value="ECO:0007669"/>
    <property type="project" value="UniProtKB-KW"/>
</dbReference>
<organism evidence="2 3">
    <name type="scientific">Desulfomicrobium orale DSM 12838</name>
    <dbReference type="NCBI Taxonomy" id="888061"/>
    <lineage>
        <taxon>Bacteria</taxon>
        <taxon>Pseudomonadati</taxon>
        <taxon>Thermodesulfobacteriota</taxon>
        <taxon>Desulfovibrionia</taxon>
        <taxon>Desulfovibrionales</taxon>
        <taxon>Desulfomicrobiaceae</taxon>
        <taxon>Desulfomicrobium</taxon>
    </lineage>
</organism>
<dbReference type="Pfam" id="PF22818">
    <property type="entry name" value="ApeI-like"/>
    <property type="match status" value="1"/>
</dbReference>
<proteinExistence type="predicted"/>
<dbReference type="RefSeq" id="WP_066606187.1">
    <property type="nucleotide sequence ID" value="NZ_CP014230.1"/>
</dbReference>
<reference evidence="3" key="1">
    <citation type="submission" date="2016-02" db="EMBL/GenBank/DDBJ databases">
        <authorList>
            <person name="Holder M.E."/>
            <person name="Ajami N.J."/>
            <person name="Petrosino J.F."/>
        </authorList>
    </citation>
    <scope>NUCLEOTIDE SEQUENCE [LARGE SCALE GENOMIC DNA]</scope>
    <source>
        <strain evidence="3">DSM 12838</strain>
    </source>
</reference>
<dbReference type="Proteomes" id="UP000063964">
    <property type="component" value="Chromosome"/>
</dbReference>
<dbReference type="SUPFAM" id="SSF54637">
    <property type="entry name" value="Thioesterase/thiol ester dehydrase-isomerase"/>
    <property type="match status" value="1"/>
</dbReference>
<dbReference type="STRING" id="888061.AXF15_08800"/>
<dbReference type="InterPro" id="IPR054545">
    <property type="entry name" value="ApeI-like"/>
</dbReference>
<dbReference type="EMBL" id="CP014230">
    <property type="protein sequence ID" value="AMD93189.1"/>
    <property type="molecule type" value="Genomic_DNA"/>
</dbReference>
<evidence type="ECO:0000259" key="1">
    <source>
        <dbReference type="Pfam" id="PF22818"/>
    </source>
</evidence>
<keyword evidence="3" id="KW-1185">Reference proteome</keyword>
<evidence type="ECO:0000313" key="2">
    <source>
        <dbReference type="EMBL" id="AMD93189.1"/>
    </source>
</evidence>
<sequence>MDLELILSPDDACFRGHFPGNPVVPGSLIMALCLHGIGSRTPRKLHVRHFSFVRFAPPGAYTLTIAEDGPAWCCTLRQGPDIYARGRIEPCA</sequence>
<evidence type="ECO:0000313" key="3">
    <source>
        <dbReference type="Proteomes" id="UP000063964"/>
    </source>
</evidence>
<dbReference type="Gene3D" id="3.10.129.10">
    <property type="entry name" value="Hotdog Thioesterase"/>
    <property type="match status" value="1"/>
</dbReference>
<dbReference type="KEGG" id="doa:AXF15_08800"/>
<dbReference type="OrthoDB" id="9772788at2"/>
<dbReference type="AlphaFoldDB" id="A0A0X8JQQ9"/>
<dbReference type="InterPro" id="IPR029069">
    <property type="entry name" value="HotDog_dom_sf"/>
</dbReference>
<accession>A0A0X8JQQ9</accession>
<gene>
    <name evidence="2" type="ORF">AXF15_08800</name>
</gene>
<name>A0A0X8JQQ9_9BACT</name>